<proteinExistence type="predicted"/>
<dbReference type="Pfam" id="PF00111">
    <property type="entry name" value="Fer2"/>
    <property type="match status" value="1"/>
</dbReference>
<dbReference type="SUPFAM" id="SSF54292">
    <property type="entry name" value="2Fe-2S ferredoxin-like"/>
    <property type="match status" value="1"/>
</dbReference>
<comment type="caution">
    <text evidence="2">The sequence shown here is derived from an EMBL/GenBank/DDBJ whole genome shotgun (WGS) entry which is preliminary data.</text>
</comment>
<feature type="domain" description="2Fe-2S ferredoxin-type" evidence="1">
    <location>
        <begin position="9"/>
        <end position="101"/>
    </location>
</feature>
<dbReference type="Proteomes" id="UP000622890">
    <property type="component" value="Unassembled WGS sequence"/>
</dbReference>
<dbReference type="AlphaFoldDB" id="A0A934T066"/>
<dbReference type="InterPro" id="IPR012675">
    <property type="entry name" value="Beta-grasp_dom_sf"/>
</dbReference>
<keyword evidence="3" id="KW-1185">Reference proteome</keyword>
<protein>
    <submittedName>
        <fullName evidence="2">2Fe-2S iron-sulfur cluster binding domain-containing protein</fullName>
    </submittedName>
</protein>
<evidence type="ECO:0000313" key="3">
    <source>
        <dbReference type="Proteomes" id="UP000622890"/>
    </source>
</evidence>
<accession>A0A934T066</accession>
<dbReference type="Gene3D" id="3.10.20.30">
    <property type="match status" value="1"/>
</dbReference>
<dbReference type="PROSITE" id="PS00197">
    <property type="entry name" value="2FE2S_FER_1"/>
    <property type="match status" value="1"/>
</dbReference>
<dbReference type="PROSITE" id="PS51085">
    <property type="entry name" value="2FE2S_FER_2"/>
    <property type="match status" value="1"/>
</dbReference>
<dbReference type="InterPro" id="IPR006058">
    <property type="entry name" value="2Fe2S_fd_BS"/>
</dbReference>
<dbReference type="EMBL" id="JAEPBG010000036">
    <property type="protein sequence ID" value="MBK4739068.1"/>
    <property type="molecule type" value="Genomic_DNA"/>
</dbReference>
<dbReference type="GO" id="GO:0051537">
    <property type="term" value="F:2 iron, 2 sulfur cluster binding"/>
    <property type="evidence" value="ECO:0007669"/>
    <property type="project" value="InterPro"/>
</dbReference>
<dbReference type="RefSeq" id="WP_200598451.1">
    <property type="nucleotide sequence ID" value="NZ_JAEPBG010000036.1"/>
</dbReference>
<dbReference type="CDD" id="cd00207">
    <property type="entry name" value="fer2"/>
    <property type="match status" value="1"/>
</dbReference>
<sequence>MPQTPAGVHPVRILQTGETYLCSSLETLLQGMARIGRKGIPAGCLNGGCGVCKVAIRSGSVCRTGAMSRAHISEQEEAQGVVLACRVAPTGAVEVDVVGKMQKSVCRSPWEKIVR</sequence>
<gene>
    <name evidence="2" type="ORF">JJB74_31075</name>
</gene>
<organism evidence="2 3">
    <name type="scientific">Noviherbaspirillum pedocola</name>
    <dbReference type="NCBI Taxonomy" id="2801341"/>
    <lineage>
        <taxon>Bacteria</taxon>
        <taxon>Pseudomonadati</taxon>
        <taxon>Pseudomonadota</taxon>
        <taxon>Betaproteobacteria</taxon>
        <taxon>Burkholderiales</taxon>
        <taxon>Oxalobacteraceae</taxon>
        <taxon>Noviherbaspirillum</taxon>
    </lineage>
</organism>
<evidence type="ECO:0000313" key="2">
    <source>
        <dbReference type="EMBL" id="MBK4739068.1"/>
    </source>
</evidence>
<dbReference type="InterPro" id="IPR001041">
    <property type="entry name" value="2Fe-2S_ferredoxin-type"/>
</dbReference>
<dbReference type="InterPro" id="IPR036010">
    <property type="entry name" value="2Fe-2S_ferredoxin-like_sf"/>
</dbReference>
<reference evidence="2" key="1">
    <citation type="submission" date="2021-01" db="EMBL/GenBank/DDBJ databases">
        <title>Genome sequence of strain Noviherbaspirillum sp. DKR-6.</title>
        <authorList>
            <person name="Chaudhary D.K."/>
        </authorList>
    </citation>
    <scope>NUCLEOTIDE SEQUENCE</scope>
    <source>
        <strain evidence="2">DKR-6</strain>
    </source>
</reference>
<name>A0A934T066_9BURK</name>
<evidence type="ECO:0000259" key="1">
    <source>
        <dbReference type="PROSITE" id="PS51085"/>
    </source>
</evidence>